<reference evidence="2" key="2">
    <citation type="submission" date="2013-12" db="EMBL/GenBank/DDBJ databases">
        <authorList>
            <person name="Yu Y."/>
            <person name="Lee S."/>
            <person name="de Baynast K."/>
            <person name="Wissotski M."/>
            <person name="Liu L."/>
            <person name="Talag J."/>
            <person name="Goicoechea J."/>
            <person name="Angelova A."/>
            <person name="Jetty R."/>
            <person name="Kudrna D."/>
            <person name="Golser W."/>
            <person name="Rivera L."/>
            <person name="Zhang J."/>
            <person name="Wing R."/>
        </authorList>
    </citation>
    <scope>NUCLEOTIDE SEQUENCE</scope>
</reference>
<evidence type="ECO:0000313" key="2">
    <source>
        <dbReference type="Proteomes" id="UP000032180"/>
    </source>
</evidence>
<dbReference type="EnsemblPlants" id="LPERR06G17020.1">
    <property type="protein sequence ID" value="LPERR06G17020.1"/>
    <property type="gene ID" value="LPERR06G17020"/>
</dbReference>
<proteinExistence type="predicted"/>
<dbReference type="Proteomes" id="UP000032180">
    <property type="component" value="Chromosome 6"/>
</dbReference>
<sequence length="151" mass="16901">MGCWGGLSVNCGERHNHLLCQYAGTKTEAWRDEVKCTTDMELMQMRNQSAGLLQLLKPLFKGTLSTEQLDCNNCSNQEANHPSMAHPSARQSHIAAAALFTSVKRFHILQVNGGVEAERASDGYRKRMAMIRSVRASPQELKFKKFNFGLD</sequence>
<name>A0A0D9WRW3_9ORYZ</name>
<keyword evidence="2" id="KW-1185">Reference proteome</keyword>
<accession>A0A0D9WRW3</accession>
<dbReference type="HOGENOM" id="CLU_1734122_0_0_1"/>
<evidence type="ECO:0000313" key="1">
    <source>
        <dbReference type="EnsemblPlants" id="LPERR06G17020.1"/>
    </source>
</evidence>
<organism evidence="1 2">
    <name type="scientific">Leersia perrieri</name>
    <dbReference type="NCBI Taxonomy" id="77586"/>
    <lineage>
        <taxon>Eukaryota</taxon>
        <taxon>Viridiplantae</taxon>
        <taxon>Streptophyta</taxon>
        <taxon>Embryophyta</taxon>
        <taxon>Tracheophyta</taxon>
        <taxon>Spermatophyta</taxon>
        <taxon>Magnoliopsida</taxon>
        <taxon>Liliopsida</taxon>
        <taxon>Poales</taxon>
        <taxon>Poaceae</taxon>
        <taxon>BOP clade</taxon>
        <taxon>Oryzoideae</taxon>
        <taxon>Oryzeae</taxon>
        <taxon>Oryzinae</taxon>
        <taxon>Leersia</taxon>
    </lineage>
</organism>
<protein>
    <submittedName>
        <fullName evidence="1">Uncharacterized protein</fullName>
    </submittedName>
</protein>
<dbReference type="AlphaFoldDB" id="A0A0D9WRW3"/>
<reference evidence="1 2" key="1">
    <citation type="submission" date="2012-08" db="EMBL/GenBank/DDBJ databases">
        <title>Oryza genome evolution.</title>
        <authorList>
            <person name="Wing R.A."/>
        </authorList>
    </citation>
    <scope>NUCLEOTIDE SEQUENCE</scope>
</reference>
<reference evidence="1" key="3">
    <citation type="submission" date="2015-04" db="UniProtKB">
        <authorList>
            <consortium name="EnsemblPlants"/>
        </authorList>
    </citation>
    <scope>IDENTIFICATION</scope>
</reference>
<dbReference type="Gramene" id="LPERR06G17020.1">
    <property type="protein sequence ID" value="LPERR06G17020.1"/>
    <property type="gene ID" value="LPERR06G17020"/>
</dbReference>